<keyword evidence="2" id="KW-1185">Reference proteome</keyword>
<organism evidence="1 2">
    <name type="scientific">Flavobacterium palustre</name>
    <dbReference type="NCBI Taxonomy" id="1476463"/>
    <lineage>
        <taxon>Bacteria</taxon>
        <taxon>Pseudomonadati</taxon>
        <taxon>Bacteroidota</taxon>
        <taxon>Flavobacteriia</taxon>
        <taxon>Flavobacteriales</taxon>
        <taxon>Flavobacteriaceae</taxon>
        <taxon>Flavobacterium</taxon>
    </lineage>
</organism>
<dbReference type="Proteomes" id="UP000658793">
    <property type="component" value="Unassembled WGS sequence"/>
</dbReference>
<reference evidence="2" key="1">
    <citation type="journal article" date="2019" name="Int. J. Syst. Evol. Microbiol.">
        <title>The Global Catalogue of Microorganisms (GCM) 10K type strain sequencing project: providing services to taxonomists for standard genome sequencing and annotation.</title>
        <authorList>
            <consortium name="The Broad Institute Genomics Platform"/>
            <consortium name="The Broad Institute Genome Sequencing Center for Infectious Disease"/>
            <person name="Wu L."/>
            <person name="Ma J."/>
        </authorList>
    </citation>
    <scope>NUCLEOTIDE SEQUENCE [LARGE SCALE GENOMIC DNA]</scope>
    <source>
        <strain evidence="2">CGMCC 1.12811</strain>
    </source>
</reference>
<dbReference type="SUPFAM" id="SSF54211">
    <property type="entry name" value="Ribosomal protein S5 domain 2-like"/>
    <property type="match status" value="1"/>
</dbReference>
<dbReference type="InterPro" id="IPR014721">
    <property type="entry name" value="Ribsml_uS5_D2-typ_fold_subgr"/>
</dbReference>
<dbReference type="RefSeq" id="WP_188491595.1">
    <property type="nucleotide sequence ID" value="NZ_BMGA01000001.1"/>
</dbReference>
<comment type="caution">
    <text evidence="1">The sequence shown here is derived from an EMBL/GenBank/DDBJ whole genome shotgun (WGS) entry which is preliminary data.</text>
</comment>
<sequence>MDTKKTFYSNGKLLITAEYLVLDGAKALALPTKFGQNLIIEEGDYQEIKWTSYDADGSIWFEEEILFSEIKEPKNTEIESIKNTLIQILHEAYLLDHVFLNQEKGYKISTELTFPKKWGLGTSSTLINNMAQWLKIDAFELLNNSFGGSGYDIACAQNDSPITYQLKHGKPKVETVHFQPNYADKIYFVYLNKKQNSKTAIAKYQNNKSGDIEKDIAKIDKLTHEIIHAKNDTALAHAIAKHEATMSHILETVTVKEKLFSDFMGEIKSLGAWGGDFIMVVSEVSPVTYFKSKGFDTILPYKDMILESSK</sequence>
<evidence type="ECO:0008006" key="3">
    <source>
        <dbReference type="Google" id="ProtNLM"/>
    </source>
</evidence>
<dbReference type="InterPro" id="IPR020568">
    <property type="entry name" value="Ribosomal_Su5_D2-typ_SF"/>
</dbReference>
<dbReference type="EMBL" id="BMGA01000001">
    <property type="protein sequence ID" value="GGA64933.1"/>
    <property type="molecule type" value="Genomic_DNA"/>
</dbReference>
<dbReference type="Gene3D" id="3.30.230.10">
    <property type="match status" value="1"/>
</dbReference>
<name>A0ABQ1H8F3_9FLAO</name>
<evidence type="ECO:0000313" key="1">
    <source>
        <dbReference type="EMBL" id="GGA64933.1"/>
    </source>
</evidence>
<evidence type="ECO:0000313" key="2">
    <source>
        <dbReference type="Proteomes" id="UP000658793"/>
    </source>
</evidence>
<dbReference type="NCBIfam" id="NF040656">
    <property type="entry name" value="GHMP_GYDIA"/>
    <property type="match status" value="1"/>
</dbReference>
<protein>
    <recommendedName>
        <fullName evidence="3">GHMP kinase</fullName>
    </recommendedName>
</protein>
<gene>
    <name evidence="1" type="ORF">GCM10008015_02190</name>
</gene>
<dbReference type="InterPro" id="IPR047765">
    <property type="entry name" value="GHMP_GYDIA-like"/>
</dbReference>
<accession>A0ABQ1H8F3</accession>
<proteinExistence type="predicted"/>